<dbReference type="GeneID" id="9043493"/>
<sequence>MAMILSPSVPSIRPDSVKSYKAESICSGGGGTLVHIGEEGTQNLDGNELLQMNLRRMFEDRILTDFTIVCELWPPVSNVKKVCGVLRQQLCQPRATNKLEIHQKLNVMKALVRFMYFGGLAGDHLSLSAADTLSVLAEARNLGIEALTEDMVAQVILPKLDPHNCLSILLHPSLASLPSISREVSAYVGQQLPRLLHTDTLRRKLLDGNLSQFVMAHVLGPASQAIATDLDCESVVRFVTEWAGLDSICDLLRQCKGWQEWRQAATAVRGKFAEIDTLPGYSPPESTASAHEWYIPSLRALLPDNTPGGAAESGEAVRVIKGQFFSWVVRLDRADEGRIRIVYESADLRLPIKSSFAERLCVKRFPAAQFQWEVSAVSVPSGAAPGRSRPPHHQWQTVMNSDRPPVFICFPSGVNLHWSTTIPIGVPPGEDVALSVKANLVEIPLVSLILCVSSFSLFQQQLVAGGGGNGATSGIGGTTNLSNLSALKSHE</sequence>
<accession>C5KNY7</accession>
<evidence type="ECO:0000313" key="2">
    <source>
        <dbReference type="Proteomes" id="UP000007800"/>
    </source>
</evidence>
<dbReference type="RefSeq" id="XP_002781980.1">
    <property type="nucleotide sequence ID" value="XM_002781934.1"/>
</dbReference>
<dbReference type="InterPro" id="IPR011333">
    <property type="entry name" value="SKP1/BTB/POZ_sf"/>
</dbReference>
<organism evidence="2">
    <name type="scientific">Perkinsus marinus (strain ATCC 50983 / TXsc)</name>
    <dbReference type="NCBI Taxonomy" id="423536"/>
    <lineage>
        <taxon>Eukaryota</taxon>
        <taxon>Sar</taxon>
        <taxon>Alveolata</taxon>
        <taxon>Perkinsozoa</taxon>
        <taxon>Perkinsea</taxon>
        <taxon>Perkinsida</taxon>
        <taxon>Perkinsidae</taxon>
        <taxon>Perkinsus</taxon>
    </lineage>
</organism>
<dbReference type="EMBL" id="GG674889">
    <property type="protein sequence ID" value="EER13775.1"/>
    <property type="molecule type" value="Genomic_DNA"/>
</dbReference>
<reference evidence="1 2" key="1">
    <citation type="submission" date="2008-07" db="EMBL/GenBank/DDBJ databases">
        <authorList>
            <person name="El-Sayed N."/>
            <person name="Caler E."/>
            <person name="Inman J."/>
            <person name="Amedeo P."/>
            <person name="Hass B."/>
            <person name="Wortman J."/>
        </authorList>
    </citation>
    <scope>NUCLEOTIDE SEQUENCE [LARGE SCALE GENOMIC DNA]</scope>
    <source>
        <strain evidence="2">ATCC 50983 / TXsc</strain>
    </source>
</reference>
<evidence type="ECO:0000313" key="1">
    <source>
        <dbReference type="EMBL" id="EER13775.1"/>
    </source>
</evidence>
<dbReference type="AlphaFoldDB" id="C5KNY7"/>
<dbReference type="Gene3D" id="3.30.710.10">
    <property type="entry name" value="Potassium Channel Kv1.1, Chain A"/>
    <property type="match status" value="1"/>
</dbReference>
<dbReference type="OrthoDB" id="407106at2759"/>
<protein>
    <submittedName>
        <fullName evidence="1">Uncharacterized protein</fullName>
    </submittedName>
</protein>
<name>C5KNY7_PERM5</name>
<proteinExistence type="predicted"/>
<dbReference type="Proteomes" id="UP000007800">
    <property type="component" value="Unassembled WGS sequence"/>
</dbReference>
<gene>
    <name evidence="1" type="ORF">Pmar_PMAR000935</name>
</gene>
<dbReference type="InParanoid" id="C5KNY7"/>
<keyword evidence="2" id="KW-1185">Reference proteome</keyword>